<name>A0AAX4L6H2_9CREN</name>
<sequence length="45" mass="5107">MKKKAIITYVDEETYRKLNELALKKGASISQVVREIILGELNGEN</sequence>
<evidence type="ECO:0000259" key="1">
    <source>
        <dbReference type="Pfam" id="PF01402"/>
    </source>
</evidence>
<proteinExistence type="predicted"/>
<keyword evidence="2" id="KW-0614">Plasmid</keyword>
<dbReference type="RefSeq" id="WP_338604959.1">
    <property type="nucleotide sequence ID" value="NZ_CP146017.1"/>
</dbReference>
<dbReference type="InterPro" id="IPR002145">
    <property type="entry name" value="CopG"/>
</dbReference>
<organism evidence="2 3">
    <name type="scientific">Sulfolobus tengchongensis</name>
    <dbReference type="NCBI Taxonomy" id="207809"/>
    <lineage>
        <taxon>Archaea</taxon>
        <taxon>Thermoproteota</taxon>
        <taxon>Thermoprotei</taxon>
        <taxon>Sulfolobales</taxon>
        <taxon>Sulfolobaceae</taxon>
        <taxon>Sulfolobus</taxon>
    </lineage>
</organism>
<reference evidence="2 3" key="1">
    <citation type="submission" date="2024-02" db="EMBL/GenBank/DDBJ databases">
        <title>STSV induces naive adaptation in Sulfolobus.</title>
        <authorList>
            <person name="Xiang X."/>
            <person name="Song M."/>
        </authorList>
    </citation>
    <scope>NUCLEOTIDE SEQUENCE [LARGE SCALE GENOMIC DNA]</scope>
    <source>
        <strain evidence="2 3">RT2</strain>
        <plasmid evidence="2 3">pRT2</plasmid>
    </source>
</reference>
<evidence type="ECO:0000313" key="3">
    <source>
        <dbReference type="Proteomes" id="UP001432202"/>
    </source>
</evidence>
<dbReference type="GO" id="GO:0006355">
    <property type="term" value="P:regulation of DNA-templated transcription"/>
    <property type="evidence" value="ECO:0007669"/>
    <property type="project" value="InterPro"/>
</dbReference>
<dbReference type="GeneID" id="89337910"/>
<dbReference type="EMBL" id="CP146017">
    <property type="protein sequence ID" value="WWQ61908.1"/>
    <property type="molecule type" value="Genomic_DNA"/>
</dbReference>
<feature type="domain" description="Ribbon-helix-helix protein CopG" evidence="1">
    <location>
        <begin position="9"/>
        <end position="38"/>
    </location>
</feature>
<gene>
    <name evidence="2" type="ORF">V6M85_14035</name>
</gene>
<geneLocation type="plasmid" evidence="2 3">
    <name>pRT2</name>
</geneLocation>
<dbReference type="Proteomes" id="UP001432202">
    <property type="component" value="Plasmid pRT2"/>
</dbReference>
<dbReference type="Pfam" id="PF01402">
    <property type="entry name" value="RHH_1"/>
    <property type="match status" value="1"/>
</dbReference>
<accession>A0AAX4L6H2</accession>
<protein>
    <submittedName>
        <fullName evidence="2">Ribbon-helix-helix protein, CopG family</fullName>
    </submittedName>
</protein>
<dbReference type="AlphaFoldDB" id="A0AAX4L6H2"/>
<keyword evidence="3" id="KW-1185">Reference proteome</keyword>
<evidence type="ECO:0000313" key="2">
    <source>
        <dbReference type="EMBL" id="WWQ61908.1"/>
    </source>
</evidence>